<feature type="chain" id="PRO_5046722599" description="Mutator-like transposase domain-containing protein" evidence="1">
    <location>
        <begin position="17"/>
        <end position="309"/>
    </location>
</feature>
<dbReference type="EMBL" id="CP111013">
    <property type="protein sequence ID" value="WAQ96001.1"/>
    <property type="molecule type" value="Genomic_DNA"/>
</dbReference>
<reference evidence="3" key="1">
    <citation type="submission" date="2022-11" db="EMBL/GenBank/DDBJ databases">
        <title>Centuries of genome instability and evolution in soft-shell clam transmissible cancer (bioRxiv).</title>
        <authorList>
            <person name="Hart S.F.M."/>
            <person name="Yonemitsu M.A."/>
            <person name="Giersch R.M."/>
            <person name="Beal B.F."/>
            <person name="Arriagada G."/>
            <person name="Davis B.W."/>
            <person name="Ostrander E.A."/>
            <person name="Goff S.P."/>
            <person name="Metzger M.J."/>
        </authorList>
    </citation>
    <scope>NUCLEOTIDE SEQUENCE</scope>
    <source>
        <strain evidence="3">MELC-2E11</strain>
        <tissue evidence="3">Siphon/mantle</tissue>
    </source>
</reference>
<evidence type="ECO:0000313" key="4">
    <source>
        <dbReference type="Proteomes" id="UP001164746"/>
    </source>
</evidence>
<keyword evidence="1" id="KW-0732">Signal</keyword>
<dbReference type="Proteomes" id="UP001164746">
    <property type="component" value="Chromosome 2"/>
</dbReference>
<accession>A0ABY7DEB0</accession>
<evidence type="ECO:0000313" key="3">
    <source>
        <dbReference type="EMBL" id="WAQ96001.1"/>
    </source>
</evidence>
<proteinExistence type="predicted"/>
<organism evidence="3 4">
    <name type="scientific">Mya arenaria</name>
    <name type="common">Soft-shell clam</name>
    <dbReference type="NCBI Taxonomy" id="6604"/>
    <lineage>
        <taxon>Eukaryota</taxon>
        <taxon>Metazoa</taxon>
        <taxon>Spiralia</taxon>
        <taxon>Lophotrochozoa</taxon>
        <taxon>Mollusca</taxon>
        <taxon>Bivalvia</taxon>
        <taxon>Autobranchia</taxon>
        <taxon>Heteroconchia</taxon>
        <taxon>Euheterodonta</taxon>
        <taxon>Imparidentia</taxon>
        <taxon>Neoheterodontei</taxon>
        <taxon>Myida</taxon>
        <taxon>Myoidea</taxon>
        <taxon>Myidae</taxon>
        <taxon>Mya</taxon>
    </lineage>
</organism>
<evidence type="ECO:0000259" key="2">
    <source>
        <dbReference type="Pfam" id="PF20700"/>
    </source>
</evidence>
<gene>
    <name evidence="3" type="ORF">MAR_028691</name>
</gene>
<evidence type="ECO:0000256" key="1">
    <source>
        <dbReference type="SAM" id="SignalP"/>
    </source>
</evidence>
<sequence length="309" mass="34429">MITLLVILSLSQSGHVTIVGKSSTKCLSFGVAKTNCRFCKNVIRRKVPATKHKCGKNWTGSSKAMEPFLTLKCLHDLKRKGLEVNALTMDDDTSTYTRKCFSYTVSQNQGDPDGIKRNLTAIVPHSYGEYGGCVQKWCRAGDANYRHSDQRIRPSSATMTEKLATLSTTNPNNNMNMMISRKAPKGSHYSESESLDIRVSAAVAQKNEGHAYILKVNDAHSLSPGQITMKRCQELDKKRKFNATQHRTVKQKRCRIELKVVFCDILDNDTNLDITCSIATRPMLRVMSGAVLYAPSFASPMILSQSIQK</sequence>
<dbReference type="Pfam" id="PF20700">
    <property type="entry name" value="Mutator"/>
    <property type="match status" value="1"/>
</dbReference>
<keyword evidence="4" id="KW-1185">Reference proteome</keyword>
<name>A0ABY7DEB0_MYAAR</name>
<feature type="domain" description="Mutator-like transposase" evidence="2">
    <location>
        <begin position="11"/>
        <end position="97"/>
    </location>
</feature>
<protein>
    <recommendedName>
        <fullName evidence="2">Mutator-like transposase domain-containing protein</fullName>
    </recommendedName>
</protein>
<feature type="signal peptide" evidence="1">
    <location>
        <begin position="1"/>
        <end position="16"/>
    </location>
</feature>
<dbReference type="InterPro" id="IPR049012">
    <property type="entry name" value="Mutator_transp_dom"/>
</dbReference>